<protein>
    <submittedName>
        <fullName evidence="1">Uncharacterized protein</fullName>
    </submittedName>
</protein>
<evidence type="ECO:0000313" key="2">
    <source>
        <dbReference type="Proteomes" id="UP000887013"/>
    </source>
</evidence>
<accession>A0A8X6NHN2</accession>
<gene>
    <name evidence="1" type="ORF">NPIL_151051</name>
</gene>
<evidence type="ECO:0000313" key="1">
    <source>
        <dbReference type="EMBL" id="GFT13495.1"/>
    </source>
</evidence>
<comment type="caution">
    <text evidence="1">The sequence shown here is derived from an EMBL/GenBank/DDBJ whole genome shotgun (WGS) entry which is preliminary data.</text>
</comment>
<organism evidence="1 2">
    <name type="scientific">Nephila pilipes</name>
    <name type="common">Giant wood spider</name>
    <name type="synonym">Nephila maculata</name>
    <dbReference type="NCBI Taxonomy" id="299642"/>
    <lineage>
        <taxon>Eukaryota</taxon>
        <taxon>Metazoa</taxon>
        <taxon>Ecdysozoa</taxon>
        <taxon>Arthropoda</taxon>
        <taxon>Chelicerata</taxon>
        <taxon>Arachnida</taxon>
        <taxon>Araneae</taxon>
        <taxon>Araneomorphae</taxon>
        <taxon>Entelegynae</taxon>
        <taxon>Araneoidea</taxon>
        <taxon>Nephilidae</taxon>
        <taxon>Nephila</taxon>
    </lineage>
</organism>
<dbReference type="EMBL" id="BMAW01009368">
    <property type="protein sequence ID" value="GFT13495.1"/>
    <property type="molecule type" value="Genomic_DNA"/>
</dbReference>
<sequence>MGHLRSLLAHAISHMHFSRIAVCPDHCFEWVSPRVERSDSRYTTYLQASDATSTHVLSRIPRRYNVSISITPTLCARETWVPRVTTFLFHTFSIEVTDDTGMYEHRNAKVPGAFIAKRPVATRI</sequence>
<dbReference type="AlphaFoldDB" id="A0A8X6NHN2"/>
<keyword evidence="2" id="KW-1185">Reference proteome</keyword>
<proteinExistence type="predicted"/>
<name>A0A8X6NHN2_NEPPI</name>
<dbReference type="Proteomes" id="UP000887013">
    <property type="component" value="Unassembled WGS sequence"/>
</dbReference>
<reference evidence="1" key="1">
    <citation type="submission" date="2020-08" db="EMBL/GenBank/DDBJ databases">
        <title>Multicomponent nature underlies the extraordinary mechanical properties of spider dragline silk.</title>
        <authorList>
            <person name="Kono N."/>
            <person name="Nakamura H."/>
            <person name="Mori M."/>
            <person name="Yoshida Y."/>
            <person name="Ohtoshi R."/>
            <person name="Malay A.D."/>
            <person name="Moran D.A.P."/>
            <person name="Tomita M."/>
            <person name="Numata K."/>
            <person name="Arakawa K."/>
        </authorList>
    </citation>
    <scope>NUCLEOTIDE SEQUENCE</scope>
</reference>